<keyword evidence="9" id="KW-1185">Reference proteome</keyword>
<dbReference type="InterPro" id="IPR006935">
    <property type="entry name" value="Helicase/UvrB_N"/>
</dbReference>
<dbReference type="Pfam" id="PF00271">
    <property type="entry name" value="Helicase_C"/>
    <property type="match status" value="1"/>
</dbReference>
<keyword evidence="3 7" id="KW-0347">Helicase</keyword>
<dbReference type="EMBL" id="CP104066">
    <property type="protein sequence ID" value="WAH39524.1"/>
    <property type="molecule type" value="Genomic_DNA"/>
</dbReference>
<keyword evidence="1" id="KW-0547">Nucleotide-binding</keyword>
<dbReference type="Proteomes" id="UP001164803">
    <property type="component" value="Plasmid unnamed2"/>
</dbReference>
<evidence type="ECO:0000259" key="5">
    <source>
        <dbReference type="PROSITE" id="PS51192"/>
    </source>
</evidence>
<dbReference type="Pfam" id="PF04851">
    <property type="entry name" value="ResIII"/>
    <property type="match status" value="1"/>
</dbReference>
<dbReference type="Gene3D" id="3.40.50.300">
    <property type="entry name" value="P-loop containing nucleotide triphosphate hydrolases"/>
    <property type="match status" value="2"/>
</dbReference>
<keyword evidence="4" id="KW-0067">ATP-binding</keyword>
<protein>
    <submittedName>
        <fullName evidence="7">DEAD/DEAH box helicase</fullName>
    </submittedName>
</protein>
<sequence length="454" mass="51369">MNITVTNELSIPLSDVPANVRQQIIDDLTLDNPPYQTALRMGYSTYGIEPTIQLYRAEAGSLYMPRGYIIRLRQLLDQSSTPYSVDDKRLWLPKVHMESSIELRPYQVPAVDALVRHQQGGVVAGCGSGKTICGLEAAVRTQQPILWLTHTEDLFRQVIERAVAVLDIKEDEIGRLGGGKWKVGERLTIGMVQTLAKRDLPDITDKFGCIVIDEAHRVPSDTFWRVVNEFPAAYRLWLSATPTRSDGLTDALFYGAGHIVHEVPRDAVPTVTPALVVIKTDYNTTYDNFSTQISNLIQNKARNQLIVDTIKQNAKGHFSLVLSDRLDHLKWLRSMLVNAIPDMTIEILHGKLNKRERVELLERIRNKQVDIVLATQVAREGLDIPHLDRLYLVCPKKAEGATEQEIGRIMRPCEGKNDAIVYDFLDIKNPRLQAQFNKRCAVYAKLKIRRMQTA</sequence>
<evidence type="ECO:0000256" key="4">
    <source>
        <dbReference type="ARBA" id="ARBA00022840"/>
    </source>
</evidence>
<dbReference type="PROSITE" id="PS51194">
    <property type="entry name" value="HELICASE_CTER"/>
    <property type="match status" value="1"/>
</dbReference>
<dbReference type="PROSITE" id="PS51192">
    <property type="entry name" value="HELICASE_ATP_BIND_1"/>
    <property type="match status" value="1"/>
</dbReference>
<dbReference type="InterPro" id="IPR050615">
    <property type="entry name" value="ATP-dep_DNA_Helicase"/>
</dbReference>
<dbReference type="PANTHER" id="PTHR11274:SF0">
    <property type="entry name" value="GENERAL TRANSCRIPTION AND DNA REPAIR FACTOR IIH HELICASE SUBUNIT XPB"/>
    <property type="match status" value="1"/>
</dbReference>
<dbReference type="SMART" id="SM00490">
    <property type="entry name" value="HELICc"/>
    <property type="match status" value="1"/>
</dbReference>
<organism evidence="7 9">
    <name type="scientific">Alicyclobacillus dauci</name>
    <dbReference type="NCBI Taxonomy" id="1475485"/>
    <lineage>
        <taxon>Bacteria</taxon>
        <taxon>Bacillati</taxon>
        <taxon>Bacillota</taxon>
        <taxon>Bacilli</taxon>
        <taxon>Bacillales</taxon>
        <taxon>Alicyclobacillaceae</taxon>
        <taxon>Alicyclobacillus</taxon>
    </lineage>
</organism>
<dbReference type="PANTHER" id="PTHR11274">
    <property type="entry name" value="RAD25/XP-B DNA REPAIR HELICASE"/>
    <property type="match status" value="1"/>
</dbReference>
<evidence type="ECO:0000313" key="9">
    <source>
        <dbReference type="Proteomes" id="UP001164803"/>
    </source>
</evidence>
<evidence type="ECO:0000256" key="2">
    <source>
        <dbReference type="ARBA" id="ARBA00022801"/>
    </source>
</evidence>
<dbReference type="SUPFAM" id="SSF52540">
    <property type="entry name" value="P-loop containing nucleoside triphosphate hydrolases"/>
    <property type="match status" value="1"/>
</dbReference>
<keyword evidence="2" id="KW-0378">Hydrolase</keyword>
<accession>A0ABY6ZBE0</accession>
<proteinExistence type="predicted"/>
<dbReference type="InterPro" id="IPR002464">
    <property type="entry name" value="DNA/RNA_helicase_DEAH_CS"/>
</dbReference>
<dbReference type="InterPro" id="IPR027417">
    <property type="entry name" value="P-loop_NTPase"/>
</dbReference>
<dbReference type="GO" id="GO:0004386">
    <property type="term" value="F:helicase activity"/>
    <property type="evidence" value="ECO:0007669"/>
    <property type="project" value="UniProtKB-KW"/>
</dbReference>
<reference evidence="7" key="1">
    <citation type="submission" date="2022-08" db="EMBL/GenBank/DDBJ databases">
        <title>Alicyclobacillus dauci DSM2870, complete genome.</title>
        <authorList>
            <person name="Wang Q."/>
            <person name="Cai R."/>
            <person name="Wang Z."/>
        </authorList>
    </citation>
    <scope>NUCLEOTIDE SEQUENCE</scope>
    <source>
        <strain evidence="7">DSM 28700</strain>
        <plasmid evidence="7">unnamed2</plasmid>
    </source>
</reference>
<gene>
    <name evidence="8" type="ORF">NZD86_24165</name>
    <name evidence="7" type="ORF">NZD86_24465</name>
</gene>
<evidence type="ECO:0000313" key="8">
    <source>
        <dbReference type="EMBL" id="WAH39584.1"/>
    </source>
</evidence>
<feature type="domain" description="Helicase ATP-binding" evidence="5">
    <location>
        <begin position="111"/>
        <end position="260"/>
    </location>
</feature>
<evidence type="ECO:0000313" key="7">
    <source>
        <dbReference type="EMBL" id="WAH39524.1"/>
    </source>
</evidence>
<evidence type="ECO:0000259" key="6">
    <source>
        <dbReference type="PROSITE" id="PS51194"/>
    </source>
</evidence>
<dbReference type="RefSeq" id="WP_268047167.1">
    <property type="nucleotide sequence ID" value="NZ_CP104066.1"/>
</dbReference>
<evidence type="ECO:0000256" key="3">
    <source>
        <dbReference type="ARBA" id="ARBA00022806"/>
    </source>
</evidence>
<evidence type="ECO:0000256" key="1">
    <source>
        <dbReference type="ARBA" id="ARBA00022741"/>
    </source>
</evidence>
<dbReference type="InterPro" id="IPR014001">
    <property type="entry name" value="Helicase_ATP-bd"/>
</dbReference>
<geneLocation type="plasmid" evidence="7 9">
    <name>unnamed2</name>
</geneLocation>
<name>A0ABY6ZBE0_9BACL</name>
<dbReference type="PROSITE" id="PS00690">
    <property type="entry name" value="DEAH_ATP_HELICASE"/>
    <property type="match status" value="1"/>
</dbReference>
<feature type="domain" description="Helicase C-terminal" evidence="6">
    <location>
        <begin position="301"/>
        <end position="452"/>
    </location>
</feature>
<dbReference type="InterPro" id="IPR001650">
    <property type="entry name" value="Helicase_C-like"/>
</dbReference>
<dbReference type="SMART" id="SM00487">
    <property type="entry name" value="DEXDc"/>
    <property type="match status" value="1"/>
</dbReference>
<keyword evidence="7" id="KW-0614">Plasmid</keyword>
<dbReference type="EMBL" id="CP104066">
    <property type="protein sequence ID" value="WAH39584.1"/>
    <property type="molecule type" value="Genomic_DNA"/>
</dbReference>